<keyword evidence="4" id="KW-0175">Coiled coil</keyword>
<dbReference type="InterPro" id="IPR027417">
    <property type="entry name" value="P-loop_NTPase"/>
</dbReference>
<evidence type="ECO:0000256" key="2">
    <source>
        <dbReference type="ARBA" id="ARBA00022741"/>
    </source>
</evidence>
<dbReference type="SUPFAM" id="SSF52540">
    <property type="entry name" value="P-loop containing nucleoside triphosphate hydrolases"/>
    <property type="match status" value="1"/>
</dbReference>
<dbReference type="InParanoid" id="A0A3Q3FSK3"/>
<evidence type="ECO:0000256" key="4">
    <source>
        <dbReference type="SAM" id="Coils"/>
    </source>
</evidence>
<keyword evidence="7" id="KW-1185">Reference proteome</keyword>
<keyword evidence="2" id="KW-0547">Nucleotide-binding</keyword>
<dbReference type="PANTHER" id="PTHR10903:SF180">
    <property type="entry name" value="GTPASE IMAP FAMILY MEMBER 7-LIKE"/>
    <property type="match status" value="1"/>
</dbReference>
<evidence type="ECO:0000256" key="1">
    <source>
        <dbReference type="ARBA" id="ARBA00008535"/>
    </source>
</evidence>
<dbReference type="AlphaFoldDB" id="A0A3Q3FSK3"/>
<dbReference type="CDD" id="cd01852">
    <property type="entry name" value="AIG1"/>
    <property type="match status" value="1"/>
</dbReference>
<dbReference type="PANTHER" id="PTHR10903">
    <property type="entry name" value="GTPASE, IMAP FAMILY MEMBER-RELATED"/>
    <property type="match status" value="1"/>
</dbReference>
<evidence type="ECO:0000313" key="7">
    <source>
        <dbReference type="Proteomes" id="UP000261660"/>
    </source>
</evidence>
<sequence>CLSVYFRLVLVGKTGAGKSSSGNTILGRDAFPAAVSQSSVSRQCCKHTGQLFSRELTVVDTPGLFDTSLPEHMVKREISKCINMSAPGPHAILLVIKVGPFTDEDRDAVVQVEEIFGEQAWKYTIMLFTQDEGDTADVERQLEGAGPELLEVLKKAGNRYHVFNNHRANDRGQVLDLLEKVEKMVCVNGGKCYSNPTYLEVMELLNKKEVELREFYRDKLEKEIKAIEVKYEEKLREAQEENPATKRRWQEEVKEIKRYYDSLNASTRHVVEQTVDSDTLEDISEFHRKLKDSSSETVFVLFRIA</sequence>
<dbReference type="FunFam" id="3.40.50.300:FF:000366">
    <property type="entry name" value="GTPase, IMAP family member 2"/>
    <property type="match status" value="1"/>
</dbReference>
<dbReference type="GeneTree" id="ENSGT01140000282522"/>
<proteinExistence type="inferred from homology"/>
<dbReference type="STRING" id="56723.ENSLBEP00000023536"/>
<organism evidence="6 7">
    <name type="scientific">Labrus bergylta</name>
    <name type="common">ballan wrasse</name>
    <dbReference type="NCBI Taxonomy" id="56723"/>
    <lineage>
        <taxon>Eukaryota</taxon>
        <taxon>Metazoa</taxon>
        <taxon>Chordata</taxon>
        <taxon>Craniata</taxon>
        <taxon>Vertebrata</taxon>
        <taxon>Euteleostomi</taxon>
        <taxon>Actinopterygii</taxon>
        <taxon>Neopterygii</taxon>
        <taxon>Teleostei</taxon>
        <taxon>Neoteleostei</taxon>
        <taxon>Acanthomorphata</taxon>
        <taxon>Eupercaria</taxon>
        <taxon>Labriformes</taxon>
        <taxon>Labridae</taxon>
        <taxon>Labrus</taxon>
    </lineage>
</organism>
<name>A0A3Q3FSK3_9LABR</name>
<feature type="domain" description="AIG1-type G" evidence="5">
    <location>
        <begin position="3"/>
        <end position="202"/>
    </location>
</feature>
<evidence type="ECO:0000256" key="3">
    <source>
        <dbReference type="ARBA" id="ARBA00023134"/>
    </source>
</evidence>
<dbReference type="Proteomes" id="UP000261660">
    <property type="component" value="Unplaced"/>
</dbReference>
<dbReference type="Pfam" id="PF04548">
    <property type="entry name" value="AIG1"/>
    <property type="match status" value="1"/>
</dbReference>
<accession>A0A3Q3FSK3</accession>
<evidence type="ECO:0000313" key="6">
    <source>
        <dbReference type="Ensembl" id="ENSLBEP00000023536.1"/>
    </source>
</evidence>
<evidence type="ECO:0000259" key="5">
    <source>
        <dbReference type="PROSITE" id="PS51720"/>
    </source>
</evidence>
<protein>
    <recommendedName>
        <fullName evidence="5">AIG1-type G domain-containing protein</fullName>
    </recommendedName>
</protein>
<feature type="coiled-coil region" evidence="4">
    <location>
        <begin position="217"/>
        <end position="248"/>
    </location>
</feature>
<keyword evidence="3" id="KW-0342">GTP-binding</keyword>
<dbReference type="InterPro" id="IPR045058">
    <property type="entry name" value="GIMA/IAN/Toc"/>
</dbReference>
<reference evidence="6" key="2">
    <citation type="submission" date="2025-09" db="UniProtKB">
        <authorList>
            <consortium name="Ensembl"/>
        </authorList>
    </citation>
    <scope>IDENTIFICATION</scope>
</reference>
<dbReference type="GO" id="GO:0005525">
    <property type="term" value="F:GTP binding"/>
    <property type="evidence" value="ECO:0007669"/>
    <property type="project" value="UniProtKB-KW"/>
</dbReference>
<reference evidence="6" key="1">
    <citation type="submission" date="2025-08" db="UniProtKB">
        <authorList>
            <consortium name="Ensembl"/>
        </authorList>
    </citation>
    <scope>IDENTIFICATION</scope>
</reference>
<dbReference type="Gene3D" id="3.40.50.300">
    <property type="entry name" value="P-loop containing nucleotide triphosphate hydrolases"/>
    <property type="match status" value="1"/>
</dbReference>
<comment type="similarity">
    <text evidence="1">Belongs to the TRAFAC class TrmE-Era-EngA-EngB-Septin-like GTPase superfamily. AIG1/Toc34/Toc159-like paraseptin GTPase family. IAN subfamily.</text>
</comment>
<dbReference type="Ensembl" id="ENSLBET00000024770.1">
    <property type="protein sequence ID" value="ENSLBEP00000023536.1"/>
    <property type="gene ID" value="ENSLBEG00000018061.1"/>
</dbReference>
<dbReference type="InterPro" id="IPR006703">
    <property type="entry name" value="G_AIG1"/>
</dbReference>
<dbReference type="PROSITE" id="PS51720">
    <property type="entry name" value="G_AIG1"/>
    <property type="match status" value="1"/>
</dbReference>